<reference evidence="1 2" key="1">
    <citation type="submission" date="2022-01" db="EMBL/GenBank/DDBJ databases">
        <title>Alkalihalobacillus sp. EGI L200015, a novel bacterium isolated from a salt lake sediment.</title>
        <authorList>
            <person name="Gao L."/>
            <person name="Fang B.-Z."/>
            <person name="Li W.-J."/>
        </authorList>
    </citation>
    <scope>NUCLEOTIDE SEQUENCE [LARGE SCALE GENOMIC DNA]</scope>
    <source>
        <strain evidence="1 2">KCTC 12718</strain>
    </source>
</reference>
<sequence length="66" mass="7683">MNLKNGTIYEIIDPKSLNFNSADRLKITAHFRNVISFTLGDQQGYGSMPVQHLRYLLKRNFLKEII</sequence>
<keyword evidence="2" id="KW-1185">Reference proteome</keyword>
<comment type="caution">
    <text evidence="1">The sequence shown here is derived from an EMBL/GenBank/DDBJ whole genome shotgun (WGS) entry which is preliminary data.</text>
</comment>
<organism evidence="1 2">
    <name type="scientific">Pseudalkalibacillus berkeleyi</name>
    <dbReference type="NCBI Taxonomy" id="1069813"/>
    <lineage>
        <taxon>Bacteria</taxon>
        <taxon>Bacillati</taxon>
        <taxon>Bacillota</taxon>
        <taxon>Bacilli</taxon>
        <taxon>Bacillales</taxon>
        <taxon>Fictibacillaceae</taxon>
        <taxon>Pseudalkalibacillus</taxon>
    </lineage>
</organism>
<protein>
    <submittedName>
        <fullName evidence="1">Uncharacterized protein</fullName>
    </submittedName>
</protein>
<proteinExistence type="predicted"/>
<dbReference type="Proteomes" id="UP001649381">
    <property type="component" value="Unassembled WGS sequence"/>
</dbReference>
<dbReference type="RefSeq" id="WP_236332972.1">
    <property type="nucleotide sequence ID" value="NZ_JAKIJS010000001.1"/>
</dbReference>
<evidence type="ECO:0000313" key="2">
    <source>
        <dbReference type="Proteomes" id="UP001649381"/>
    </source>
</evidence>
<name>A0ABS9H0G1_9BACL</name>
<accession>A0ABS9H0G1</accession>
<gene>
    <name evidence="1" type="ORF">L2716_06660</name>
</gene>
<evidence type="ECO:0000313" key="1">
    <source>
        <dbReference type="EMBL" id="MCF6137406.1"/>
    </source>
</evidence>
<dbReference type="EMBL" id="JAKIJS010000001">
    <property type="protein sequence ID" value="MCF6137406.1"/>
    <property type="molecule type" value="Genomic_DNA"/>
</dbReference>